<protein>
    <submittedName>
        <fullName evidence="5">HAD-IB family hydrolase</fullName>
    </submittedName>
</protein>
<dbReference type="NCBIfam" id="TIGR01488">
    <property type="entry name" value="HAD-SF-IB"/>
    <property type="match status" value="1"/>
</dbReference>
<dbReference type="Proteomes" id="UP001621714">
    <property type="component" value="Unassembled WGS sequence"/>
</dbReference>
<dbReference type="GO" id="GO:0016787">
    <property type="term" value="F:hydrolase activity"/>
    <property type="evidence" value="ECO:0007669"/>
    <property type="project" value="UniProtKB-KW"/>
</dbReference>
<keyword evidence="3" id="KW-0460">Magnesium</keyword>
<comment type="caution">
    <text evidence="5">The sequence shown here is derived from an EMBL/GenBank/DDBJ whole genome shotgun (WGS) entry which is preliminary data.</text>
</comment>
<evidence type="ECO:0000313" key="6">
    <source>
        <dbReference type="Proteomes" id="UP001621714"/>
    </source>
</evidence>
<keyword evidence="1" id="KW-0479">Metal-binding</keyword>
<sequence>MSLKMPVVPAATPAVSLAIFDLDHTLLAADSSQSWAEEMQRLGWIDDQQFWPQHQAMMREYEQGDLDMLAYLRLNLSPLKGRSIDEVQHAANHLVHQQLIQQIYPAAYALLDWHRQQGHILLLISASEDFLVQPLADHLGFDAVLAIQLLSEHQRYTGQVALPLSYQQGKIERLQSWLAEQKLTVQRSWFYSDSHNDLPLLEWVDEPRPVNANPRLSQAAAARGWIVQTLAPLHPSCPSHSPATHFNSADRSPLARNC</sequence>
<dbReference type="InterPro" id="IPR006385">
    <property type="entry name" value="HAD_hydro_SerB1"/>
</dbReference>
<evidence type="ECO:0000256" key="4">
    <source>
        <dbReference type="SAM" id="MobiDB-lite"/>
    </source>
</evidence>
<gene>
    <name evidence="5" type="ORF">V6U78_00180</name>
</gene>
<dbReference type="InterPro" id="IPR036412">
    <property type="entry name" value="HAD-like_sf"/>
</dbReference>
<organism evidence="5 6">
    <name type="scientific">Marinospirillum alkalitolerans</name>
    <dbReference type="NCBI Taxonomy" id="3123374"/>
    <lineage>
        <taxon>Bacteria</taxon>
        <taxon>Pseudomonadati</taxon>
        <taxon>Pseudomonadota</taxon>
        <taxon>Gammaproteobacteria</taxon>
        <taxon>Oceanospirillales</taxon>
        <taxon>Oceanospirillaceae</taxon>
        <taxon>Marinospirillum</taxon>
    </lineage>
</organism>
<reference evidence="5 6" key="1">
    <citation type="submission" date="2024-02" db="EMBL/GenBank/DDBJ databases">
        <title>Marinospirillum sp. MEB 164 isolated from Lonar lake sediment.</title>
        <authorList>
            <person name="Joshi A."/>
            <person name="Thite S."/>
        </authorList>
    </citation>
    <scope>NUCLEOTIDE SEQUENCE [LARGE SCALE GENOMIC DNA]</scope>
    <source>
        <strain evidence="5 6">MEB164</strain>
    </source>
</reference>
<feature type="region of interest" description="Disordered" evidence="4">
    <location>
        <begin position="238"/>
        <end position="258"/>
    </location>
</feature>
<accession>A0ABW8PT36</accession>
<dbReference type="EMBL" id="JBANFI010000001">
    <property type="protein sequence ID" value="MFK7159451.1"/>
    <property type="molecule type" value="Genomic_DNA"/>
</dbReference>
<dbReference type="InterPro" id="IPR023214">
    <property type="entry name" value="HAD_sf"/>
</dbReference>
<dbReference type="PANTHER" id="PTHR43344">
    <property type="entry name" value="PHOSPHOSERINE PHOSPHATASE"/>
    <property type="match status" value="1"/>
</dbReference>
<dbReference type="Pfam" id="PF12710">
    <property type="entry name" value="HAD"/>
    <property type="match status" value="1"/>
</dbReference>
<dbReference type="SUPFAM" id="SSF56784">
    <property type="entry name" value="HAD-like"/>
    <property type="match status" value="1"/>
</dbReference>
<evidence type="ECO:0000256" key="2">
    <source>
        <dbReference type="ARBA" id="ARBA00022801"/>
    </source>
</evidence>
<feature type="compositionally biased region" description="Polar residues" evidence="4">
    <location>
        <begin position="238"/>
        <end position="250"/>
    </location>
</feature>
<dbReference type="CDD" id="cd02612">
    <property type="entry name" value="HAD_PGPPase"/>
    <property type="match status" value="1"/>
</dbReference>
<keyword evidence="2 5" id="KW-0378">Hydrolase</keyword>
<dbReference type="PANTHER" id="PTHR43344:SF13">
    <property type="entry name" value="PHOSPHATASE RV3661-RELATED"/>
    <property type="match status" value="1"/>
</dbReference>
<dbReference type="NCBIfam" id="TIGR01490">
    <property type="entry name" value="HAD-SF-IB-hyp1"/>
    <property type="match status" value="1"/>
</dbReference>
<dbReference type="InterPro" id="IPR050582">
    <property type="entry name" value="HAD-like_SerB"/>
</dbReference>
<dbReference type="Gene3D" id="1.20.1440.100">
    <property type="entry name" value="SG protein - dephosphorylation function"/>
    <property type="match status" value="1"/>
</dbReference>
<evidence type="ECO:0000256" key="1">
    <source>
        <dbReference type="ARBA" id="ARBA00022723"/>
    </source>
</evidence>
<proteinExistence type="predicted"/>
<evidence type="ECO:0000313" key="5">
    <source>
        <dbReference type="EMBL" id="MFK7159451.1"/>
    </source>
</evidence>
<dbReference type="RefSeq" id="WP_405335786.1">
    <property type="nucleotide sequence ID" value="NZ_JBANFI010000001.1"/>
</dbReference>
<dbReference type="Gene3D" id="3.40.50.1000">
    <property type="entry name" value="HAD superfamily/HAD-like"/>
    <property type="match status" value="1"/>
</dbReference>
<name>A0ABW8PT36_9GAMM</name>
<evidence type="ECO:0000256" key="3">
    <source>
        <dbReference type="ARBA" id="ARBA00022842"/>
    </source>
</evidence>
<keyword evidence="6" id="KW-1185">Reference proteome</keyword>